<keyword evidence="4" id="KW-1185">Reference proteome</keyword>
<dbReference type="InterPro" id="IPR053006">
    <property type="entry name" value="Meiosis_regulatory"/>
</dbReference>
<feature type="region of interest" description="Disordered" evidence="1">
    <location>
        <begin position="419"/>
        <end position="444"/>
    </location>
</feature>
<evidence type="ECO:0000256" key="1">
    <source>
        <dbReference type="SAM" id="MobiDB-lite"/>
    </source>
</evidence>
<evidence type="ECO:0000313" key="3">
    <source>
        <dbReference type="EMBL" id="KAL2819833.1"/>
    </source>
</evidence>
<reference evidence="3 4" key="1">
    <citation type="submission" date="2024-07" db="EMBL/GenBank/DDBJ databases">
        <title>Section-level genome sequencing and comparative genomics of Aspergillus sections Usti and Cavernicolus.</title>
        <authorList>
            <consortium name="Lawrence Berkeley National Laboratory"/>
            <person name="Nybo J.L."/>
            <person name="Vesth T.C."/>
            <person name="Theobald S."/>
            <person name="Frisvad J.C."/>
            <person name="Larsen T.O."/>
            <person name="Kjaerboelling I."/>
            <person name="Rothschild-Mancinelli K."/>
            <person name="Lyhne E.K."/>
            <person name="Kogle M.E."/>
            <person name="Barry K."/>
            <person name="Clum A."/>
            <person name="Na H."/>
            <person name="Ledsgaard L."/>
            <person name="Lin J."/>
            <person name="Lipzen A."/>
            <person name="Kuo A."/>
            <person name="Riley R."/>
            <person name="Mondo S."/>
            <person name="Labutti K."/>
            <person name="Haridas S."/>
            <person name="Pangalinan J."/>
            <person name="Salamov A.A."/>
            <person name="Simmons B.A."/>
            <person name="Magnuson J.K."/>
            <person name="Chen J."/>
            <person name="Drula E."/>
            <person name="Henrissat B."/>
            <person name="Wiebenga A."/>
            <person name="Lubbers R.J."/>
            <person name="Gomes A.C."/>
            <person name="Makela M.R."/>
            <person name="Stajich J."/>
            <person name="Grigoriev I.V."/>
            <person name="Mortensen U.H."/>
            <person name="De Vries R.P."/>
            <person name="Baker S.E."/>
            <person name="Andersen M.R."/>
        </authorList>
    </citation>
    <scope>NUCLEOTIDE SEQUENCE [LARGE SCALE GENOMIC DNA]</scope>
    <source>
        <strain evidence="3 4">CBS 588.65</strain>
    </source>
</reference>
<dbReference type="InterPro" id="IPR018306">
    <property type="entry name" value="Phage_T5_Orf172_DNA-bd"/>
</dbReference>
<evidence type="ECO:0000259" key="2">
    <source>
        <dbReference type="Pfam" id="PF10544"/>
    </source>
</evidence>
<feature type="region of interest" description="Disordered" evidence="1">
    <location>
        <begin position="304"/>
        <end position="376"/>
    </location>
</feature>
<dbReference type="PANTHER" id="PTHR28094">
    <property type="entry name" value="MEIOTICALLY UP-REGULATED GENE 113 PROTEIN"/>
    <property type="match status" value="1"/>
</dbReference>
<accession>A0ABR4HWG2</accession>
<feature type="domain" description="Bacteriophage T5 Orf172 DNA-binding" evidence="2">
    <location>
        <begin position="169"/>
        <end position="261"/>
    </location>
</feature>
<organism evidence="3 4">
    <name type="scientific">Aspergillus granulosus</name>
    <dbReference type="NCBI Taxonomy" id="176169"/>
    <lineage>
        <taxon>Eukaryota</taxon>
        <taxon>Fungi</taxon>
        <taxon>Dikarya</taxon>
        <taxon>Ascomycota</taxon>
        <taxon>Pezizomycotina</taxon>
        <taxon>Eurotiomycetes</taxon>
        <taxon>Eurotiomycetidae</taxon>
        <taxon>Eurotiales</taxon>
        <taxon>Aspergillaceae</taxon>
        <taxon>Aspergillus</taxon>
        <taxon>Aspergillus subgen. Nidulantes</taxon>
    </lineage>
</organism>
<evidence type="ECO:0000313" key="4">
    <source>
        <dbReference type="Proteomes" id="UP001610334"/>
    </source>
</evidence>
<dbReference type="EMBL" id="JBFXLT010000009">
    <property type="protein sequence ID" value="KAL2819833.1"/>
    <property type="molecule type" value="Genomic_DNA"/>
</dbReference>
<name>A0ABR4HWG2_9EURO</name>
<dbReference type="PANTHER" id="PTHR28094:SF1">
    <property type="entry name" value="MEIOTICALLY UP-REGULATED GENE 113 PROTEIN"/>
    <property type="match status" value="1"/>
</dbReference>
<protein>
    <recommendedName>
        <fullName evidence="2">Bacteriophage T5 Orf172 DNA-binding domain-containing protein</fullName>
    </recommendedName>
</protein>
<sequence length="444" mass="51324">MPPKERHFVPFRLLSPSHPDYTDECSAYKTDGKRCRSKVQRRAIDRIRKLHTEVQNSTVDEETIEDKLGQLATITICGHQFRSPGIIEAAVEQWKSELQALENATVRPDTPPREANAASNKDEGRPKLVFTPHKTFDVDRLLSRELDQIMDRRISQKFNNCDWKDERDYLYIFECEEAEGMCKFGRTFKLSRRASEHEKCYPFLTQRWEHHCPNSKVFERVVQLELAERRYKHECRECNGTHTEWFKIGLEEMKQRVKVWCRFSRRLQERERRLQLTIPLSGFSVDPDRWYNWAREWVRKWDEEAPQPEPNTPGNSSVDSAIPNGDNFNGDDDAQSVPGLSPPSSVPGTPDDDYSNPPTPTPLERSRNEKPSLRGPRLTIVASSMSVAPEVYWTPVETMTTLKDRIFVPHIPGEFPVSPVKGVPGRSSEDENGLEDIFGGIRLD</sequence>
<comment type="caution">
    <text evidence="3">The sequence shown here is derived from an EMBL/GenBank/DDBJ whole genome shotgun (WGS) entry which is preliminary data.</text>
</comment>
<gene>
    <name evidence="3" type="ORF">BJX63DRAFT_363617</name>
</gene>
<proteinExistence type="predicted"/>
<dbReference type="Pfam" id="PF10544">
    <property type="entry name" value="T5orf172"/>
    <property type="match status" value="1"/>
</dbReference>
<dbReference type="Proteomes" id="UP001610334">
    <property type="component" value="Unassembled WGS sequence"/>
</dbReference>
<feature type="region of interest" description="Disordered" evidence="1">
    <location>
        <begin position="103"/>
        <end position="126"/>
    </location>
</feature>